<dbReference type="PANTHER" id="PTHR22916:SF3">
    <property type="entry name" value="UDP-GLCNAC:BETAGAL BETA-1,3-N-ACETYLGLUCOSAMINYLTRANSFERASE-LIKE PROTEIN 1"/>
    <property type="match status" value="1"/>
</dbReference>
<feature type="domain" description="Glycosyltransferase 2-like" evidence="1">
    <location>
        <begin position="4"/>
        <end position="131"/>
    </location>
</feature>
<accession>A0A1H2ZRS3</accession>
<evidence type="ECO:0000313" key="3">
    <source>
        <dbReference type="Proteomes" id="UP000182379"/>
    </source>
</evidence>
<dbReference type="PANTHER" id="PTHR22916">
    <property type="entry name" value="GLYCOSYLTRANSFERASE"/>
    <property type="match status" value="1"/>
</dbReference>
<organism evidence="2 3">
    <name type="scientific">Acidaminococcus fermentans</name>
    <dbReference type="NCBI Taxonomy" id="905"/>
    <lineage>
        <taxon>Bacteria</taxon>
        <taxon>Bacillati</taxon>
        <taxon>Bacillota</taxon>
        <taxon>Negativicutes</taxon>
        <taxon>Acidaminococcales</taxon>
        <taxon>Acidaminococcaceae</taxon>
        <taxon>Acidaminococcus</taxon>
    </lineage>
</organism>
<dbReference type="SUPFAM" id="SSF53448">
    <property type="entry name" value="Nucleotide-diphospho-sugar transferases"/>
    <property type="match status" value="1"/>
</dbReference>
<protein>
    <submittedName>
        <fullName evidence="2">Glycosyl transferase family 2</fullName>
    </submittedName>
</protein>
<dbReference type="AlphaFoldDB" id="A0A1H2ZRS3"/>
<dbReference type="EMBL" id="FNOP01000016">
    <property type="protein sequence ID" value="SDX20096.1"/>
    <property type="molecule type" value="Genomic_DNA"/>
</dbReference>
<dbReference type="InterPro" id="IPR029044">
    <property type="entry name" value="Nucleotide-diphossugar_trans"/>
</dbReference>
<dbReference type="CDD" id="cd00761">
    <property type="entry name" value="Glyco_tranf_GTA_type"/>
    <property type="match status" value="1"/>
</dbReference>
<dbReference type="Proteomes" id="UP000182379">
    <property type="component" value="Unassembled WGS sequence"/>
</dbReference>
<keyword evidence="2" id="KW-0808">Transferase</keyword>
<dbReference type="InterPro" id="IPR001173">
    <property type="entry name" value="Glyco_trans_2-like"/>
</dbReference>
<dbReference type="Pfam" id="PF00535">
    <property type="entry name" value="Glycos_transf_2"/>
    <property type="match status" value="1"/>
</dbReference>
<proteinExistence type="predicted"/>
<name>A0A1H2ZRS3_ACIFE</name>
<reference evidence="2 3" key="1">
    <citation type="submission" date="2016-10" db="EMBL/GenBank/DDBJ databases">
        <authorList>
            <person name="Varghese N."/>
            <person name="Submissions S."/>
        </authorList>
    </citation>
    <scope>NUCLEOTIDE SEQUENCE [LARGE SCALE GENOMIC DNA]</scope>
    <source>
        <strain evidence="2 3">WCC6</strain>
    </source>
</reference>
<evidence type="ECO:0000313" key="2">
    <source>
        <dbReference type="EMBL" id="SDX20096.1"/>
    </source>
</evidence>
<dbReference type="GO" id="GO:0016758">
    <property type="term" value="F:hexosyltransferase activity"/>
    <property type="evidence" value="ECO:0007669"/>
    <property type="project" value="UniProtKB-ARBA"/>
</dbReference>
<dbReference type="RefSeq" id="WP_218125764.1">
    <property type="nucleotide sequence ID" value="NZ_FNOP01000016.1"/>
</dbReference>
<sequence length="256" mass="29467">MLVSVVMPTYNCGKYILQSIDSVLKQTVTDWELQIVDDCSTDNTLDILQPYLEKYSQIHYYRLLKNGGPAVARTEAIKRAQGKYIAFLDSDDLWFPEKLEKQISFMEKTKSAFSCSAYACMDDEGNSLHYALFPPEKTDYEKCIRLSNPIGNLTAMYDQEALGKFQVPPIKKRNDFALWLQILKKTPYCAGLQEVLGVYRTGRKGSVSSNKLKQGKYHWQLYYDIEQHSFARSLFELGCWAFVKGTHIGLNKKQYL</sequence>
<gene>
    <name evidence="2" type="ORF">SAMN05216495_11620</name>
</gene>
<evidence type="ECO:0000259" key="1">
    <source>
        <dbReference type="Pfam" id="PF00535"/>
    </source>
</evidence>
<dbReference type="Gene3D" id="3.90.550.10">
    <property type="entry name" value="Spore Coat Polysaccharide Biosynthesis Protein SpsA, Chain A"/>
    <property type="match status" value="1"/>
</dbReference>
<comment type="caution">
    <text evidence="2">The sequence shown here is derived from an EMBL/GenBank/DDBJ whole genome shotgun (WGS) entry which is preliminary data.</text>
</comment>